<dbReference type="CDD" id="cd13530">
    <property type="entry name" value="PBP2_peptides_like"/>
    <property type="match status" value="1"/>
</dbReference>
<dbReference type="SUPFAM" id="SSF53850">
    <property type="entry name" value="Periplasmic binding protein-like II"/>
    <property type="match status" value="1"/>
</dbReference>
<dbReference type="InterPro" id="IPR001638">
    <property type="entry name" value="Solute-binding_3/MltF_N"/>
</dbReference>
<evidence type="ECO:0000313" key="3">
    <source>
        <dbReference type="EMBL" id="STZ43389.1"/>
    </source>
</evidence>
<protein>
    <submittedName>
        <fullName evidence="3">Extracellular solute-binding protein</fullName>
    </submittedName>
</protein>
<dbReference type="Proteomes" id="UP000254291">
    <property type="component" value="Unassembled WGS sequence"/>
</dbReference>
<dbReference type="Gene3D" id="3.40.190.10">
    <property type="entry name" value="Periplasmic binding protein-like II"/>
    <property type="match status" value="2"/>
</dbReference>
<dbReference type="PANTHER" id="PTHR35936:SF17">
    <property type="entry name" value="ARGININE-BINDING EXTRACELLULAR PROTEIN ARTP"/>
    <property type="match status" value="1"/>
</dbReference>
<accession>A0A378SKL5</accession>
<dbReference type="SMART" id="SM00062">
    <property type="entry name" value="PBPb"/>
    <property type="match status" value="1"/>
</dbReference>
<dbReference type="Pfam" id="PF00497">
    <property type="entry name" value="SBP_bac_3"/>
    <property type="match status" value="1"/>
</dbReference>
<dbReference type="RefSeq" id="WP_011894563.1">
    <property type="nucleotide sequence ID" value="NZ_JACKST010000131.1"/>
</dbReference>
<sequence>MTLRVGVVCPEPPFNSMPGQTGLDIEVMTALADAIGEQAEFTDCDCADYDGVFDRLAAGDVDCVIAGSTVTPEREGRAAFLPPYLISGQGLAVDTTRLPHVRSADDLSGLTIGVQRGTTSERVAEELVAEGRAERVRVYDYGAIGTAIADLVTGGCDAVMKLAPALAELVKDVPEVDVVQRGLSVEEIAIAVNPSDQQLLARLQVAQAELEADGTLQRIRRRWLGNPYVNQSSGVF</sequence>
<dbReference type="EMBL" id="UGQM01000001">
    <property type="protein sequence ID" value="STZ43389.1"/>
    <property type="molecule type" value="Genomic_DNA"/>
</dbReference>
<keyword evidence="1" id="KW-0732">Signal</keyword>
<evidence type="ECO:0000256" key="1">
    <source>
        <dbReference type="ARBA" id="ARBA00022729"/>
    </source>
</evidence>
<evidence type="ECO:0000313" key="4">
    <source>
        <dbReference type="Proteomes" id="UP000254291"/>
    </source>
</evidence>
<organism evidence="3 4">
    <name type="scientific">Mycolicibacterium gilvum</name>
    <dbReference type="NCBI Taxonomy" id="1804"/>
    <lineage>
        <taxon>Bacteria</taxon>
        <taxon>Bacillati</taxon>
        <taxon>Actinomycetota</taxon>
        <taxon>Actinomycetes</taxon>
        <taxon>Mycobacteriales</taxon>
        <taxon>Mycobacteriaceae</taxon>
        <taxon>Mycolicibacterium</taxon>
    </lineage>
</organism>
<dbReference type="PANTHER" id="PTHR35936">
    <property type="entry name" value="MEMBRANE-BOUND LYTIC MUREIN TRANSGLYCOSYLASE F"/>
    <property type="match status" value="1"/>
</dbReference>
<proteinExistence type="predicted"/>
<feature type="domain" description="Solute-binding protein family 3/N-terminal" evidence="2">
    <location>
        <begin position="2"/>
        <end position="227"/>
    </location>
</feature>
<dbReference type="AlphaFoldDB" id="A0A378SKL5"/>
<reference evidence="3 4" key="1">
    <citation type="submission" date="2018-06" db="EMBL/GenBank/DDBJ databases">
        <authorList>
            <consortium name="Pathogen Informatics"/>
            <person name="Doyle S."/>
        </authorList>
    </citation>
    <scope>NUCLEOTIDE SEQUENCE [LARGE SCALE GENOMIC DNA]</scope>
    <source>
        <strain evidence="3 4">NCTC10742</strain>
    </source>
</reference>
<dbReference type="OMA" id="FANTMVW"/>
<evidence type="ECO:0000259" key="2">
    <source>
        <dbReference type="SMART" id="SM00062"/>
    </source>
</evidence>
<name>A0A378SKL5_9MYCO</name>
<gene>
    <name evidence="3" type="primary">artJ</name>
    <name evidence="3" type="ORF">NCTC10742_02612</name>
</gene>